<protein>
    <recommendedName>
        <fullName evidence="6">Lipoprotein</fullName>
    </recommendedName>
</protein>
<evidence type="ECO:0000313" key="5">
    <source>
        <dbReference type="Proteomes" id="UP000561077"/>
    </source>
</evidence>
<proteinExistence type="predicted"/>
<sequence length="269" mass="27504">MRLQSNPLLLLAGSVFLLSGCGGSTPAPEPVLLSQFSANTDRFTVVSAVGKPDGSIQKDGRNCDIYRLYTTGLTSGGRAAVKAAEVLTSVATLGVAQIGWAIGKAGTRPQVHTVLFCFASNDKLVDIYDKDPTNTSIAVHRIVNREAYSAPVVMQAASSPSTIAEVAASPAPPSSPDTGPTSDREGAGATVTTDPSTGAEVIHEKPVAPREAAAAGSISLGNVSQEATTGLAQVPKGKVVVKADATADDLNDVSARQSEVANKAALHSR</sequence>
<feature type="region of interest" description="Disordered" evidence="1">
    <location>
        <begin position="163"/>
        <end position="200"/>
    </location>
</feature>
<dbReference type="EMBL" id="JABEQN010000008">
    <property type="protein sequence ID" value="MBB2193615.1"/>
    <property type="molecule type" value="Genomic_DNA"/>
</dbReference>
<comment type="caution">
    <text evidence="2">The sequence shown here is derived from an EMBL/GenBank/DDBJ whole genome shotgun (WGS) entry which is preliminary data.</text>
</comment>
<dbReference type="Proteomes" id="UP000561077">
    <property type="component" value="Unassembled WGS sequence"/>
</dbReference>
<name>A0A7W4IKL7_9PROT</name>
<dbReference type="RefSeq" id="WP_182973588.1">
    <property type="nucleotide sequence ID" value="NZ_JABEQN010000008.1"/>
</dbReference>
<keyword evidence="4" id="KW-1185">Reference proteome</keyword>
<evidence type="ECO:0000256" key="1">
    <source>
        <dbReference type="SAM" id="MobiDB-lite"/>
    </source>
</evidence>
<gene>
    <name evidence="3" type="ORF">HLH25_08165</name>
    <name evidence="2" type="ORF">HLH26_08690</name>
</gene>
<evidence type="ECO:0008006" key="6">
    <source>
        <dbReference type="Google" id="ProtNLM"/>
    </source>
</evidence>
<reference evidence="4 5" key="1">
    <citation type="submission" date="2020-04" db="EMBL/GenBank/DDBJ databases">
        <title>Description of novel Gluconacetobacter.</title>
        <authorList>
            <person name="Sombolestani A."/>
        </authorList>
    </citation>
    <scope>NUCLEOTIDE SEQUENCE [LARGE SCALE GENOMIC DNA]</scope>
    <source>
        <strain evidence="3 4">LMG 1728</strain>
        <strain evidence="2 5">LMG 1731</strain>
    </source>
</reference>
<organism evidence="2 5">
    <name type="scientific">Gluconacetobacter dulcium</name>
    <dbReference type="NCBI Taxonomy" id="2729096"/>
    <lineage>
        <taxon>Bacteria</taxon>
        <taxon>Pseudomonadati</taxon>
        <taxon>Pseudomonadota</taxon>
        <taxon>Alphaproteobacteria</taxon>
        <taxon>Acetobacterales</taxon>
        <taxon>Acetobacteraceae</taxon>
        <taxon>Gluconacetobacter</taxon>
    </lineage>
</organism>
<dbReference type="PROSITE" id="PS51257">
    <property type="entry name" value="PROKAR_LIPOPROTEIN"/>
    <property type="match status" value="1"/>
</dbReference>
<dbReference type="EMBL" id="JABEQO010000008">
    <property type="protein sequence ID" value="MBB2164618.1"/>
    <property type="molecule type" value="Genomic_DNA"/>
</dbReference>
<dbReference type="AlphaFoldDB" id="A0A7W4IKL7"/>
<accession>A0A7W4IKL7</accession>
<evidence type="ECO:0000313" key="3">
    <source>
        <dbReference type="EMBL" id="MBB2193615.1"/>
    </source>
</evidence>
<evidence type="ECO:0000313" key="4">
    <source>
        <dbReference type="Proteomes" id="UP000540490"/>
    </source>
</evidence>
<evidence type="ECO:0000313" key="2">
    <source>
        <dbReference type="EMBL" id="MBB2164618.1"/>
    </source>
</evidence>
<dbReference type="Proteomes" id="UP000540490">
    <property type="component" value="Unassembled WGS sequence"/>
</dbReference>